<dbReference type="HOGENOM" id="CLU_1883014_0_0_0"/>
<keyword evidence="2" id="KW-0472">Membrane</keyword>
<dbReference type="AlphaFoldDB" id="Q1IKQ9"/>
<evidence type="ECO:0000256" key="1">
    <source>
        <dbReference type="SAM" id="MobiDB-lite"/>
    </source>
</evidence>
<dbReference type="Proteomes" id="UP000002432">
    <property type="component" value="Chromosome"/>
</dbReference>
<sequence length="135" mass="15106">MGREEKRQGVDNGRSSWAQGKIPDPDMFKLRERKKMSNGGGGEISSVELRRLDGRPAIYWILIVSGLAVNWFGAFIKFHGRHSSLSRTVLLEASLLLLISVSISAVVGRRDWRYMVLSFFYVSLGVAGFVFIGAR</sequence>
<keyword evidence="4" id="KW-1185">Reference proteome</keyword>
<dbReference type="EMBL" id="CP000360">
    <property type="protein sequence ID" value="ABF42541.1"/>
    <property type="molecule type" value="Genomic_DNA"/>
</dbReference>
<organism evidence="3 4">
    <name type="scientific">Koribacter versatilis (strain Ellin345)</name>
    <dbReference type="NCBI Taxonomy" id="204669"/>
    <lineage>
        <taxon>Bacteria</taxon>
        <taxon>Pseudomonadati</taxon>
        <taxon>Acidobacteriota</taxon>
        <taxon>Terriglobia</taxon>
        <taxon>Terriglobales</taxon>
        <taxon>Candidatus Korobacteraceae</taxon>
        <taxon>Candidatus Korobacter</taxon>
    </lineage>
</organism>
<keyword evidence="2" id="KW-0812">Transmembrane</keyword>
<feature type="transmembrane region" description="Helical" evidence="2">
    <location>
        <begin position="57"/>
        <end position="76"/>
    </location>
</feature>
<dbReference type="STRING" id="204669.Acid345_3540"/>
<name>Q1IKQ9_KORVE</name>
<evidence type="ECO:0000313" key="4">
    <source>
        <dbReference type="Proteomes" id="UP000002432"/>
    </source>
</evidence>
<evidence type="ECO:0000313" key="3">
    <source>
        <dbReference type="EMBL" id="ABF42541.1"/>
    </source>
</evidence>
<reference evidence="3 4" key="1">
    <citation type="journal article" date="2009" name="Appl. Environ. Microbiol.">
        <title>Three genomes from the phylum Acidobacteria provide insight into the lifestyles of these microorganisms in soils.</title>
        <authorList>
            <person name="Ward N.L."/>
            <person name="Challacombe J.F."/>
            <person name="Janssen P.H."/>
            <person name="Henrissat B."/>
            <person name="Coutinho P.M."/>
            <person name="Wu M."/>
            <person name="Xie G."/>
            <person name="Haft D.H."/>
            <person name="Sait M."/>
            <person name="Badger J."/>
            <person name="Barabote R.D."/>
            <person name="Bradley B."/>
            <person name="Brettin T.S."/>
            <person name="Brinkac L.M."/>
            <person name="Bruce D."/>
            <person name="Creasy T."/>
            <person name="Daugherty S.C."/>
            <person name="Davidsen T.M."/>
            <person name="DeBoy R.T."/>
            <person name="Detter J.C."/>
            <person name="Dodson R.J."/>
            <person name="Durkin A.S."/>
            <person name="Ganapathy A."/>
            <person name="Gwinn-Giglio M."/>
            <person name="Han C.S."/>
            <person name="Khouri H."/>
            <person name="Kiss H."/>
            <person name="Kothari S.P."/>
            <person name="Madupu R."/>
            <person name="Nelson K.E."/>
            <person name="Nelson W.C."/>
            <person name="Paulsen I."/>
            <person name="Penn K."/>
            <person name="Ren Q."/>
            <person name="Rosovitz M.J."/>
            <person name="Selengut J.D."/>
            <person name="Shrivastava S."/>
            <person name="Sullivan S.A."/>
            <person name="Tapia R."/>
            <person name="Thompson L.S."/>
            <person name="Watkins K.L."/>
            <person name="Yang Q."/>
            <person name="Yu C."/>
            <person name="Zafar N."/>
            <person name="Zhou L."/>
            <person name="Kuske C.R."/>
        </authorList>
    </citation>
    <scope>NUCLEOTIDE SEQUENCE [LARGE SCALE GENOMIC DNA]</scope>
    <source>
        <strain evidence="3 4">Ellin345</strain>
    </source>
</reference>
<accession>Q1IKQ9</accession>
<protein>
    <submittedName>
        <fullName evidence="3">Uncharacterized protein</fullName>
    </submittedName>
</protein>
<feature type="region of interest" description="Disordered" evidence="1">
    <location>
        <begin position="1"/>
        <end position="26"/>
    </location>
</feature>
<feature type="transmembrane region" description="Helical" evidence="2">
    <location>
        <begin position="114"/>
        <end position="134"/>
    </location>
</feature>
<dbReference type="EnsemblBacteria" id="ABF42541">
    <property type="protein sequence ID" value="ABF42541"/>
    <property type="gene ID" value="Acid345_3540"/>
</dbReference>
<gene>
    <name evidence="3" type="ordered locus">Acid345_3540</name>
</gene>
<dbReference type="KEGG" id="aba:Acid345_3540"/>
<proteinExistence type="predicted"/>
<keyword evidence="2" id="KW-1133">Transmembrane helix</keyword>
<feature type="transmembrane region" description="Helical" evidence="2">
    <location>
        <begin position="88"/>
        <end position="108"/>
    </location>
</feature>
<evidence type="ECO:0000256" key="2">
    <source>
        <dbReference type="SAM" id="Phobius"/>
    </source>
</evidence>